<accession>A0A7J7JM07</accession>
<feature type="coiled-coil region" evidence="1">
    <location>
        <begin position="194"/>
        <end position="249"/>
    </location>
</feature>
<dbReference type="Pfam" id="PF06294">
    <property type="entry name" value="CH_2"/>
    <property type="match status" value="1"/>
</dbReference>
<protein>
    <submittedName>
        <fullName evidence="4">SPEF1</fullName>
    </submittedName>
</protein>
<keyword evidence="5" id="KW-1185">Reference proteome</keyword>
<keyword evidence="1" id="KW-0175">Coiled coil</keyword>
<dbReference type="InterPro" id="IPR010441">
    <property type="entry name" value="CH_2"/>
</dbReference>
<feature type="region of interest" description="Disordered" evidence="2">
    <location>
        <begin position="146"/>
        <end position="177"/>
    </location>
</feature>
<gene>
    <name evidence="4" type="ORF">EB796_015001</name>
</gene>
<dbReference type="EMBL" id="VXIV02002224">
    <property type="protein sequence ID" value="KAF6026691.1"/>
    <property type="molecule type" value="Genomic_DNA"/>
</dbReference>
<dbReference type="FunFam" id="1.10.418.10:FF:000059">
    <property type="entry name" value="RIKEN cDNA 6430531B16 gene"/>
    <property type="match status" value="1"/>
</dbReference>
<dbReference type="Gene3D" id="1.10.418.10">
    <property type="entry name" value="Calponin-like domain"/>
    <property type="match status" value="1"/>
</dbReference>
<evidence type="ECO:0000313" key="5">
    <source>
        <dbReference type="Proteomes" id="UP000593567"/>
    </source>
</evidence>
<dbReference type="PANTHER" id="PTHR12509:SF9">
    <property type="entry name" value="SPERM FLAGELLAR PROTEIN 1 ISOFORM X1"/>
    <property type="match status" value="1"/>
</dbReference>
<evidence type="ECO:0000313" key="4">
    <source>
        <dbReference type="EMBL" id="KAF6026691.1"/>
    </source>
</evidence>
<proteinExistence type="predicted"/>
<dbReference type="GO" id="GO:0051493">
    <property type="term" value="P:regulation of cytoskeleton organization"/>
    <property type="evidence" value="ECO:0007669"/>
    <property type="project" value="TreeGrafter"/>
</dbReference>
<dbReference type="InterPro" id="IPR036872">
    <property type="entry name" value="CH_dom_sf"/>
</dbReference>
<sequence>MDLLNQPLDEAVLEDVYSWIDQIPLSRAKKNFARDFSDGGMAAEVIAHYFPRLVELHNYPSTTSTKTKVESWKTLNRKVLKNLNFQLSDEAIRDIVNCKPFVVERMLLELRQSIDLILWEKKKQNTQKDVPESDQYIPSPRTTVKIQKFPPKQPKTKVEDTGTQNASSGAAAVQKSMKPVVSTTGSSVVPKWQYENKEQECNDKDQTIMFLQTKVYKLEQLLQLKDVRIDELTQENMQLKKQNKLKVKSKPRGF</sequence>
<dbReference type="GO" id="GO:0005930">
    <property type="term" value="C:axoneme"/>
    <property type="evidence" value="ECO:0007669"/>
    <property type="project" value="TreeGrafter"/>
</dbReference>
<feature type="domain" description="Calponin-homology (CH)" evidence="3">
    <location>
        <begin position="10"/>
        <end position="115"/>
    </location>
</feature>
<reference evidence="4" key="1">
    <citation type="submission" date="2020-06" db="EMBL/GenBank/DDBJ databases">
        <title>Draft genome of Bugula neritina, a colonial animal packing powerful symbionts and potential medicines.</title>
        <authorList>
            <person name="Rayko M."/>
        </authorList>
    </citation>
    <scope>NUCLEOTIDE SEQUENCE [LARGE SCALE GENOMIC DNA]</scope>
    <source>
        <strain evidence="4">Kwan_BN1</strain>
    </source>
</reference>
<dbReference type="PROSITE" id="PS50021">
    <property type="entry name" value="CH"/>
    <property type="match status" value="1"/>
</dbReference>
<dbReference type="Proteomes" id="UP000593567">
    <property type="component" value="Unassembled WGS sequence"/>
</dbReference>
<comment type="caution">
    <text evidence="4">The sequence shown here is derived from an EMBL/GenBank/DDBJ whole genome shotgun (WGS) entry which is preliminary data.</text>
</comment>
<dbReference type="GO" id="GO:0008017">
    <property type="term" value="F:microtubule binding"/>
    <property type="evidence" value="ECO:0007669"/>
    <property type="project" value="TreeGrafter"/>
</dbReference>
<evidence type="ECO:0000256" key="2">
    <source>
        <dbReference type="SAM" id="MobiDB-lite"/>
    </source>
</evidence>
<organism evidence="4 5">
    <name type="scientific">Bugula neritina</name>
    <name type="common">Brown bryozoan</name>
    <name type="synonym">Sertularia neritina</name>
    <dbReference type="NCBI Taxonomy" id="10212"/>
    <lineage>
        <taxon>Eukaryota</taxon>
        <taxon>Metazoa</taxon>
        <taxon>Spiralia</taxon>
        <taxon>Lophotrochozoa</taxon>
        <taxon>Bryozoa</taxon>
        <taxon>Gymnolaemata</taxon>
        <taxon>Cheilostomatida</taxon>
        <taxon>Flustrina</taxon>
        <taxon>Buguloidea</taxon>
        <taxon>Bugulidae</taxon>
        <taxon>Bugula</taxon>
    </lineage>
</organism>
<dbReference type="AlphaFoldDB" id="A0A7J7JM07"/>
<dbReference type="InterPro" id="IPR052111">
    <property type="entry name" value="Spermatogenesis_Ciliary_MAP"/>
</dbReference>
<dbReference type="InterPro" id="IPR001715">
    <property type="entry name" value="CH_dom"/>
</dbReference>
<evidence type="ECO:0000256" key="1">
    <source>
        <dbReference type="SAM" id="Coils"/>
    </source>
</evidence>
<dbReference type="SUPFAM" id="SSF47576">
    <property type="entry name" value="Calponin-homology domain, CH-domain"/>
    <property type="match status" value="1"/>
</dbReference>
<name>A0A7J7JM07_BUGNE</name>
<dbReference type="PANTHER" id="PTHR12509">
    <property type="entry name" value="SPERMATOGENESIS-ASSOCIATED 4-RELATED"/>
    <property type="match status" value="1"/>
</dbReference>
<dbReference type="OrthoDB" id="193300at2759"/>
<evidence type="ECO:0000259" key="3">
    <source>
        <dbReference type="PROSITE" id="PS50021"/>
    </source>
</evidence>